<dbReference type="VEuPathDB" id="VectorBase:ISCP_014813"/>
<dbReference type="EMBL" id="DS901364">
    <property type="protein sequence ID" value="EEC16189.1"/>
    <property type="molecule type" value="Genomic_DNA"/>
</dbReference>
<keyword evidence="4" id="KW-1185">Reference proteome</keyword>
<dbReference type="PaxDb" id="6945-B7QBG7"/>
<name>B7QBG7_IXOSC</name>
<dbReference type="Proteomes" id="UP000001555">
    <property type="component" value="Unassembled WGS sequence"/>
</dbReference>
<proteinExistence type="predicted"/>
<protein>
    <submittedName>
        <fullName evidence="2 3">Uncharacterized protein</fullName>
    </submittedName>
</protein>
<feature type="compositionally biased region" description="Basic and acidic residues" evidence="1">
    <location>
        <begin position="28"/>
        <end position="37"/>
    </location>
</feature>
<feature type="region of interest" description="Disordered" evidence="1">
    <location>
        <begin position="1"/>
        <end position="21"/>
    </location>
</feature>
<accession>B7QBG7</accession>
<dbReference type="AlphaFoldDB" id="B7QBG7"/>
<organism>
    <name type="scientific">Ixodes scapularis</name>
    <name type="common">Black-legged tick</name>
    <name type="synonym">Deer tick</name>
    <dbReference type="NCBI Taxonomy" id="6945"/>
    <lineage>
        <taxon>Eukaryota</taxon>
        <taxon>Metazoa</taxon>
        <taxon>Ecdysozoa</taxon>
        <taxon>Arthropoda</taxon>
        <taxon>Chelicerata</taxon>
        <taxon>Arachnida</taxon>
        <taxon>Acari</taxon>
        <taxon>Parasitiformes</taxon>
        <taxon>Ixodida</taxon>
        <taxon>Ixodoidea</taxon>
        <taxon>Ixodidae</taxon>
        <taxon>Ixodinae</taxon>
        <taxon>Ixodes</taxon>
    </lineage>
</organism>
<dbReference type="VEuPathDB" id="VectorBase:ISCI012971"/>
<reference evidence="2 4" key="1">
    <citation type="submission" date="2008-03" db="EMBL/GenBank/DDBJ databases">
        <title>Annotation of Ixodes scapularis.</title>
        <authorList>
            <consortium name="Ixodes scapularis Genome Project Consortium"/>
            <person name="Caler E."/>
            <person name="Hannick L.I."/>
            <person name="Bidwell S."/>
            <person name="Joardar V."/>
            <person name="Thiagarajan M."/>
            <person name="Amedeo P."/>
            <person name="Galinsky K.J."/>
            <person name="Schobel S."/>
            <person name="Inman J."/>
            <person name="Hostetler J."/>
            <person name="Miller J."/>
            <person name="Hammond M."/>
            <person name="Megy K."/>
            <person name="Lawson D."/>
            <person name="Kodira C."/>
            <person name="Sutton G."/>
            <person name="Meyer J."/>
            <person name="Hill C.A."/>
            <person name="Birren B."/>
            <person name="Nene V."/>
            <person name="Collins F."/>
            <person name="Alarcon-Chaidez F."/>
            <person name="Wikel S."/>
            <person name="Strausberg R."/>
        </authorList>
    </citation>
    <scope>NUCLEOTIDE SEQUENCE [LARGE SCALE GENOMIC DNA]</scope>
    <source>
        <strain evidence="4">Wikel</strain>
        <strain evidence="2">Wikel colony</strain>
    </source>
</reference>
<dbReference type="EMBL" id="ABJB010622356">
    <property type="status" value="NOT_ANNOTATED_CDS"/>
    <property type="molecule type" value="Genomic_DNA"/>
</dbReference>
<evidence type="ECO:0000256" key="1">
    <source>
        <dbReference type="SAM" id="MobiDB-lite"/>
    </source>
</evidence>
<feature type="region of interest" description="Disordered" evidence="1">
    <location>
        <begin position="26"/>
        <end position="45"/>
    </location>
</feature>
<dbReference type="HOGENOM" id="CLU_2148608_0_0_1"/>
<dbReference type="VEuPathDB" id="VectorBase:ISCW012971"/>
<evidence type="ECO:0000313" key="4">
    <source>
        <dbReference type="Proteomes" id="UP000001555"/>
    </source>
</evidence>
<dbReference type="EnsemblMetazoa" id="ISCW012971-RA">
    <property type="protein sequence ID" value="ISCW012971-PA"/>
    <property type="gene ID" value="ISCW012971"/>
</dbReference>
<dbReference type="InParanoid" id="B7QBG7"/>
<gene>
    <name evidence="2" type="ORF">IscW_ISCW012971</name>
</gene>
<feature type="compositionally biased region" description="Low complexity" evidence="1">
    <location>
        <begin position="7"/>
        <end position="21"/>
    </location>
</feature>
<evidence type="ECO:0000313" key="3">
    <source>
        <dbReference type="EnsemblMetazoa" id="ISCW012971-PA"/>
    </source>
</evidence>
<dbReference type="OrthoDB" id="6494147at2759"/>
<sequence length="112" mass="12240">MPILYTDGDSGSADAKGAAGASGVTRLPFRDDCPSSEKKRRKKSVIGRFGRAVAKSFKTNDKGSSRHRDVELANEKLRQINRGTRVLLLHRAFRTGCALTCRSFKTADPITS</sequence>
<reference evidence="3" key="2">
    <citation type="submission" date="2020-05" db="UniProtKB">
        <authorList>
            <consortium name="EnsemblMetazoa"/>
        </authorList>
    </citation>
    <scope>IDENTIFICATION</scope>
    <source>
        <strain evidence="3">wikel</strain>
    </source>
</reference>
<evidence type="ECO:0000313" key="2">
    <source>
        <dbReference type="EMBL" id="EEC16189.1"/>
    </source>
</evidence>